<feature type="compositionally biased region" description="Low complexity" evidence="1">
    <location>
        <begin position="12"/>
        <end position="32"/>
    </location>
</feature>
<sequence length="204" mass="22082">MPDHFQDYSNYSHFSHPSPSGSSDAQSSNGDAPSTTSSSVGFTEWRRDYDLDALYSSEFMVEMTEDELMEYFANIPAEAVLPEPQTIPPYLLHGFRPAQNVQHLTSSSSAQMMAQPNVSNVPHVPFNAANTWSPGPSQQFFASPQQVPPSRQLPPSRPVVIPTSPTSPNSQTSSSSSVGAPGDSQRLSLPAPGDMNYSACEVIM</sequence>
<gene>
    <name evidence="2" type="ORF">RDB_LOCUS159029</name>
</gene>
<feature type="compositionally biased region" description="Polar residues" evidence="1">
    <location>
        <begin position="135"/>
        <end position="149"/>
    </location>
</feature>
<reference evidence="2" key="1">
    <citation type="submission" date="2021-01" db="EMBL/GenBank/DDBJ databases">
        <authorList>
            <person name="Kaushik A."/>
        </authorList>
    </citation>
    <scope>NUCLEOTIDE SEQUENCE</scope>
    <source>
        <strain evidence="2">AG3-T5</strain>
    </source>
</reference>
<feature type="region of interest" description="Disordered" evidence="1">
    <location>
        <begin position="1"/>
        <end position="42"/>
    </location>
</feature>
<organism evidence="2 3">
    <name type="scientific">Rhizoctonia solani</name>
    <dbReference type="NCBI Taxonomy" id="456999"/>
    <lineage>
        <taxon>Eukaryota</taxon>
        <taxon>Fungi</taxon>
        <taxon>Dikarya</taxon>
        <taxon>Basidiomycota</taxon>
        <taxon>Agaricomycotina</taxon>
        <taxon>Agaricomycetes</taxon>
        <taxon>Cantharellales</taxon>
        <taxon>Ceratobasidiaceae</taxon>
        <taxon>Rhizoctonia</taxon>
    </lineage>
</organism>
<protein>
    <submittedName>
        <fullName evidence="2">Uncharacterized protein</fullName>
    </submittedName>
</protein>
<dbReference type="Proteomes" id="UP000663841">
    <property type="component" value="Unassembled WGS sequence"/>
</dbReference>
<dbReference type="EMBL" id="CAJMWW010000296">
    <property type="protein sequence ID" value="CAE6463926.1"/>
    <property type="molecule type" value="Genomic_DNA"/>
</dbReference>
<feature type="region of interest" description="Disordered" evidence="1">
    <location>
        <begin position="135"/>
        <end position="195"/>
    </location>
</feature>
<evidence type="ECO:0000313" key="2">
    <source>
        <dbReference type="EMBL" id="CAE6463926.1"/>
    </source>
</evidence>
<feature type="compositionally biased region" description="Low complexity" evidence="1">
    <location>
        <begin position="162"/>
        <end position="177"/>
    </location>
</feature>
<proteinExistence type="predicted"/>
<dbReference type="AlphaFoldDB" id="A0A8H3BSB3"/>
<comment type="caution">
    <text evidence="2">The sequence shown here is derived from an EMBL/GenBank/DDBJ whole genome shotgun (WGS) entry which is preliminary data.</text>
</comment>
<evidence type="ECO:0000256" key="1">
    <source>
        <dbReference type="SAM" id="MobiDB-lite"/>
    </source>
</evidence>
<accession>A0A8H3BSB3</accession>
<name>A0A8H3BSB3_9AGAM</name>
<evidence type="ECO:0000313" key="3">
    <source>
        <dbReference type="Proteomes" id="UP000663841"/>
    </source>
</evidence>